<keyword evidence="3" id="KW-0677">Repeat</keyword>
<dbReference type="STRING" id="12957.A0A158NWS4"/>
<keyword evidence="2" id="KW-0812">Transmembrane</keyword>
<dbReference type="GO" id="GO:0030150">
    <property type="term" value="P:protein import into mitochondrial matrix"/>
    <property type="evidence" value="ECO:0007669"/>
    <property type="project" value="TreeGrafter"/>
</dbReference>
<dbReference type="PANTHER" id="PTHR46208:SF1">
    <property type="entry name" value="MITOCHONDRIAL IMPORT RECEPTOR SUBUNIT TOM70"/>
    <property type="match status" value="1"/>
</dbReference>
<evidence type="ECO:0000313" key="11">
    <source>
        <dbReference type="EnsemblMetazoa" id="XP_012061982.1"/>
    </source>
</evidence>
<comment type="similarity">
    <text evidence="9">Belongs to the Tom70 family.</text>
</comment>
<evidence type="ECO:0000313" key="12">
    <source>
        <dbReference type="Proteomes" id="UP000005205"/>
    </source>
</evidence>
<dbReference type="PROSITE" id="PS50005">
    <property type="entry name" value="TPR"/>
    <property type="match status" value="2"/>
</dbReference>
<dbReference type="OrthoDB" id="66418at2759"/>
<proteinExistence type="inferred from homology"/>
<evidence type="ECO:0000256" key="2">
    <source>
        <dbReference type="ARBA" id="ARBA00022692"/>
    </source>
</evidence>
<dbReference type="InParanoid" id="A0A158NWS4"/>
<comment type="subcellular location">
    <subcellularLocation>
        <location evidence="1">Mitochondrion outer membrane</location>
        <topology evidence="1">Single-pass membrane protein</topology>
    </subcellularLocation>
</comment>
<dbReference type="Proteomes" id="UP000005205">
    <property type="component" value="Unassembled WGS sequence"/>
</dbReference>
<dbReference type="GO" id="GO:0030943">
    <property type="term" value="F:mitochondrion targeting sequence binding"/>
    <property type="evidence" value="ECO:0007669"/>
    <property type="project" value="TreeGrafter"/>
</dbReference>
<dbReference type="PROSITE" id="PS50293">
    <property type="entry name" value="TPR_REGION"/>
    <property type="match status" value="1"/>
</dbReference>
<evidence type="ECO:0008006" key="13">
    <source>
        <dbReference type="Google" id="ProtNLM"/>
    </source>
</evidence>
<dbReference type="InterPro" id="IPR011990">
    <property type="entry name" value="TPR-like_helical_dom_sf"/>
</dbReference>
<evidence type="ECO:0000256" key="8">
    <source>
        <dbReference type="ARBA" id="ARBA00023136"/>
    </source>
</evidence>
<dbReference type="InterPro" id="IPR019734">
    <property type="entry name" value="TPR_rpt"/>
</dbReference>
<dbReference type="Pfam" id="PF13432">
    <property type="entry name" value="TPR_16"/>
    <property type="match status" value="1"/>
</dbReference>
<feature type="repeat" description="TPR" evidence="10">
    <location>
        <begin position="403"/>
        <end position="436"/>
    </location>
</feature>
<keyword evidence="4" id="KW-1000">Mitochondrion outer membrane</keyword>
<evidence type="ECO:0000256" key="1">
    <source>
        <dbReference type="ARBA" id="ARBA00004572"/>
    </source>
</evidence>
<dbReference type="SMART" id="SM00028">
    <property type="entry name" value="TPR"/>
    <property type="match status" value="6"/>
</dbReference>
<evidence type="ECO:0000256" key="10">
    <source>
        <dbReference type="PROSITE-ProRule" id="PRU00339"/>
    </source>
</evidence>
<keyword evidence="7" id="KW-0496">Mitochondrion</keyword>
<dbReference type="EMBL" id="ADTU01028437">
    <property type="status" value="NOT_ANNOTATED_CDS"/>
    <property type="molecule type" value="Genomic_DNA"/>
</dbReference>
<reference evidence="11" key="2">
    <citation type="submission" date="2016-04" db="UniProtKB">
        <authorList>
            <consortium name="EnsemblMetazoa"/>
        </authorList>
    </citation>
    <scope>IDENTIFICATION</scope>
</reference>
<evidence type="ECO:0000256" key="9">
    <source>
        <dbReference type="ARBA" id="ARBA00038030"/>
    </source>
</evidence>
<dbReference type="SUPFAM" id="SSF48452">
    <property type="entry name" value="TPR-like"/>
    <property type="match status" value="2"/>
</dbReference>
<evidence type="ECO:0000256" key="6">
    <source>
        <dbReference type="ARBA" id="ARBA00022989"/>
    </source>
</evidence>
<dbReference type="FunCoup" id="A0A158NWS4">
    <property type="interactions" value="1175"/>
</dbReference>
<dbReference type="GO" id="GO:0005741">
    <property type="term" value="C:mitochondrial outer membrane"/>
    <property type="evidence" value="ECO:0007669"/>
    <property type="project" value="UniProtKB-SubCell"/>
</dbReference>
<name>A0A158NWS4_ATTCE</name>
<feature type="repeat" description="TPR" evidence="10">
    <location>
        <begin position="253"/>
        <end position="286"/>
    </location>
</feature>
<dbReference type="Gene3D" id="1.25.40.10">
    <property type="entry name" value="Tetratricopeptide repeat domain"/>
    <property type="match status" value="2"/>
</dbReference>
<evidence type="ECO:0000256" key="5">
    <source>
        <dbReference type="ARBA" id="ARBA00022803"/>
    </source>
</evidence>
<dbReference type="AlphaFoldDB" id="A0A158NWS4"/>
<dbReference type="PANTHER" id="PTHR46208">
    <property type="entry name" value="MITOCHONDRIAL IMPORT RECEPTOR SUBUNIT TOM70"/>
    <property type="match status" value="1"/>
</dbReference>
<dbReference type="Pfam" id="PF00515">
    <property type="entry name" value="TPR_1"/>
    <property type="match status" value="1"/>
</dbReference>
<keyword evidence="12" id="KW-1185">Reference proteome</keyword>
<keyword evidence="8" id="KW-0472">Membrane</keyword>
<evidence type="ECO:0000256" key="3">
    <source>
        <dbReference type="ARBA" id="ARBA00022737"/>
    </source>
</evidence>
<dbReference type="GO" id="GO:0008320">
    <property type="term" value="F:protein transmembrane transporter activity"/>
    <property type="evidence" value="ECO:0007669"/>
    <property type="project" value="TreeGrafter"/>
</dbReference>
<dbReference type="KEGG" id="acep:105625252"/>
<dbReference type="Pfam" id="PF13181">
    <property type="entry name" value="TPR_8"/>
    <property type="match status" value="1"/>
</dbReference>
<evidence type="ECO:0000256" key="7">
    <source>
        <dbReference type="ARBA" id="ARBA00023128"/>
    </source>
</evidence>
<protein>
    <recommendedName>
        <fullName evidence="13">Mitochondrial import receptor subunit TOM70</fullName>
    </recommendedName>
</protein>
<organism evidence="11 12">
    <name type="scientific">Atta cephalotes</name>
    <name type="common">Leafcutter ant</name>
    <dbReference type="NCBI Taxonomy" id="12957"/>
    <lineage>
        <taxon>Eukaryota</taxon>
        <taxon>Metazoa</taxon>
        <taxon>Ecdysozoa</taxon>
        <taxon>Arthropoda</taxon>
        <taxon>Hexapoda</taxon>
        <taxon>Insecta</taxon>
        <taxon>Pterygota</taxon>
        <taxon>Neoptera</taxon>
        <taxon>Endopterygota</taxon>
        <taxon>Hymenoptera</taxon>
        <taxon>Apocrita</taxon>
        <taxon>Aculeata</taxon>
        <taxon>Formicoidea</taxon>
        <taxon>Formicidae</taxon>
        <taxon>Myrmicinae</taxon>
        <taxon>Atta</taxon>
    </lineage>
</organism>
<sequence length="474" mass="55230">TKAIDICPKESKDELATFYQNRAAAYEQLKKYSSGKADCAKALELNPKYIKAVLCRARILEQTGDLEAAVKDMTTVCIYEGCSPDSLVKVEIILKKLVKQHAYENWANKKLFMPNQLFIECYITSYSTDPIFSRLRCPENIPEFFKKPLQALKDKKYDDVIPLCTEIIESPEFNSLPSTKLEVLLLRATFYTLLGKYGSAFQDLECILNIEYASNDVKINALLKRAYLHLKFMDLDMTFMNFELAISINPCYSDIYYHRGRLYVRMGKLNEAKHDFEKALEYNPNCSMACVQKCYIDYCIAMLNKDVRLIEAAVRAFEEVFEKYTNLPECIFCCQYYSKMMSESQQYQKADIYFTKIINKHPENTSMSLVYLQRAFLQFDWSGYSDKAAEYLKKAIKLDEKCSSAYEALGIIEIKRGNIEEAIRLFDQALVYCRTFKELLNLYYLRDAVKIELNVKNQFGDKYSDFFGRYFDSR</sequence>
<accession>A0A158NWS4</accession>
<keyword evidence="5 10" id="KW-0802">TPR repeat</keyword>
<reference evidence="12" key="1">
    <citation type="journal article" date="2011" name="PLoS Genet.">
        <title>The genome sequence of the leaf-cutter ant Atta cephalotes reveals insights into its obligate symbiotic lifestyle.</title>
        <authorList>
            <person name="Suen G."/>
            <person name="Teiling C."/>
            <person name="Li L."/>
            <person name="Holt C."/>
            <person name="Abouheif E."/>
            <person name="Bornberg-Bauer E."/>
            <person name="Bouffard P."/>
            <person name="Caldera E.J."/>
            <person name="Cash E."/>
            <person name="Cavanaugh A."/>
            <person name="Denas O."/>
            <person name="Elhaik E."/>
            <person name="Fave M.J."/>
            <person name="Gadau J."/>
            <person name="Gibson J.D."/>
            <person name="Graur D."/>
            <person name="Grubbs K.J."/>
            <person name="Hagen D.E."/>
            <person name="Harkins T.T."/>
            <person name="Helmkampf M."/>
            <person name="Hu H."/>
            <person name="Johnson B.R."/>
            <person name="Kim J."/>
            <person name="Marsh S.E."/>
            <person name="Moeller J.A."/>
            <person name="Munoz-Torres M.C."/>
            <person name="Murphy M.C."/>
            <person name="Naughton M.C."/>
            <person name="Nigam S."/>
            <person name="Overson R."/>
            <person name="Rajakumar R."/>
            <person name="Reese J.T."/>
            <person name="Scott J.J."/>
            <person name="Smith C.R."/>
            <person name="Tao S."/>
            <person name="Tsutsui N.D."/>
            <person name="Viljakainen L."/>
            <person name="Wissler L."/>
            <person name="Yandell M.D."/>
            <person name="Zimmer F."/>
            <person name="Taylor J."/>
            <person name="Slater S.C."/>
            <person name="Clifton S.W."/>
            <person name="Warren W.C."/>
            <person name="Elsik C.G."/>
            <person name="Smith C.D."/>
            <person name="Weinstock G.M."/>
            <person name="Gerardo N.M."/>
            <person name="Currie C.R."/>
        </authorList>
    </citation>
    <scope>NUCLEOTIDE SEQUENCE [LARGE SCALE GENOMIC DNA]</scope>
</reference>
<dbReference type="GO" id="GO:0045039">
    <property type="term" value="P:protein insertion into mitochondrial inner membrane"/>
    <property type="evidence" value="ECO:0007669"/>
    <property type="project" value="TreeGrafter"/>
</dbReference>
<evidence type="ECO:0000256" key="4">
    <source>
        <dbReference type="ARBA" id="ARBA00022787"/>
    </source>
</evidence>
<dbReference type="EnsemblMetazoa" id="XM_012206592.1">
    <property type="protein sequence ID" value="XP_012061982.1"/>
    <property type="gene ID" value="LOC105625252"/>
</dbReference>
<gene>
    <name evidence="11" type="primary">105625252</name>
</gene>
<keyword evidence="6" id="KW-1133">Transmembrane helix</keyword>